<name>A0ABT0TS83_9HELI</name>
<comment type="pathway">
    <text evidence="2">Amino-acid biosynthesis; L-tryptophan biosynthesis; L-tryptophan from chorismate: step 4/5.</text>
</comment>
<dbReference type="InterPro" id="IPR013785">
    <property type="entry name" value="Aldolase_TIM"/>
</dbReference>
<evidence type="ECO:0000256" key="3">
    <source>
        <dbReference type="ARBA" id="ARBA00012362"/>
    </source>
</evidence>
<feature type="domain" description="Indole-3-glycerol phosphate synthase" evidence="9">
    <location>
        <begin position="84"/>
        <end position="171"/>
    </location>
</feature>
<keyword evidence="6" id="KW-0822">Tryptophan biosynthesis</keyword>
<dbReference type="EC" id="4.1.1.48" evidence="3"/>
<keyword evidence="5" id="KW-0210">Decarboxylase</keyword>
<accession>A0ABT0TS83</accession>
<dbReference type="SUPFAM" id="SSF51366">
    <property type="entry name" value="Ribulose-phoshate binding barrel"/>
    <property type="match status" value="1"/>
</dbReference>
<dbReference type="PANTHER" id="PTHR22854:SF2">
    <property type="entry name" value="INDOLE-3-GLYCEROL-PHOSPHATE SYNTHASE"/>
    <property type="match status" value="1"/>
</dbReference>
<dbReference type="InterPro" id="IPR013798">
    <property type="entry name" value="Indole-3-glycerol_P_synth_dom"/>
</dbReference>
<dbReference type="EMBL" id="JAMOKX010000001">
    <property type="protein sequence ID" value="MCL9818782.1"/>
    <property type="molecule type" value="Genomic_DNA"/>
</dbReference>
<protein>
    <recommendedName>
        <fullName evidence="3">indole-3-glycerol-phosphate synthase</fullName>
        <ecNumber evidence="3">4.1.1.48</ecNumber>
    </recommendedName>
</protein>
<keyword evidence="8" id="KW-0456">Lyase</keyword>
<evidence type="ECO:0000256" key="1">
    <source>
        <dbReference type="ARBA" id="ARBA00001633"/>
    </source>
</evidence>
<evidence type="ECO:0000256" key="6">
    <source>
        <dbReference type="ARBA" id="ARBA00022822"/>
    </source>
</evidence>
<comment type="caution">
    <text evidence="10">The sequence shown here is derived from an EMBL/GenBank/DDBJ whole genome shotgun (WGS) entry which is preliminary data.</text>
</comment>
<organism evidence="10 11">
    <name type="scientific">Helicobacter colisuis</name>
    <dbReference type="NCBI Taxonomy" id="2949739"/>
    <lineage>
        <taxon>Bacteria</taxon>
        <taxon>Pseudomonadati</taxon>
        <taxon>Campylobacterota</taxon>
        <taxon>Epsilonproteobacteria</taxon>
        <taxon>Campylobacterales</taxon>
        <taxon>Helicobacteraceae</taxon>
        <taxon>Helicobacter</taxon>
    </lineage>
</organism>
<dbReference type="RefSeq" id="WP_250603296.1">
    <property type="nucleotide sequence ID" value="NZ_JAMOKX010000001.1"/>
</dbReference>
<proteinExistence type="predicted"/>
<gene>
    <name evidence="10" type="ORF">NCR95_01100</name>
</gene>
<evidence type="ECO:0000256" key="8">
    <source>
        <dbReference type="ARBA" id="ARBA00023239"/>
    </source>
</evidence>
<evidence type="ECO:0000256" key="2">
    <source>
        <dbReference type="ARBA" id="ARBA00004696"/>
    </source>
</evidence>
<keyword evidence="11" id="KW-1185">Reference proteome</keyword>
<reference evidence="10" key="1">
    <citation type="submission" date="2022-06" db="EMBL/GenBank/DDBJ databases">
        <title>Helicobacter colisuis sp. nov.</title>
        <authorList>
            <person name="Papic B."/>
            <person name="Gruntar I."/>
        </authorList>
    </citation>
    <scope>NUCLEOTIDE SEQUENCE</scope>
    <source>
        <strain evidence="10">11154-15</strain>
    </source>
</reference>
<dbReference type="Proteomes" id="UP001057522">
    <property type="component" value="Unassembled WGS sequence"/>
</dbReference>
<keyword evidence="4" id="KW-0028">Amino-acid biosynthesis</keyword>
<evidence type="ECO:0000256" key="7">
    <source>
        <dbReference type="ARBA" id="ARBA00023141"/>
    </source>
</evidence>
<dbReference type="Gene3D" id="3.20.20.70">
    <property type="entry name" value="Aldolase class I"/>
    <property type="match status" value="1"/>
</dbReference>
<comment type="catalytic activity">
    <reaction evidence="1">
        <text>1-(2-carboxyphenylamino)-1-deoxy-D-ribulose 5-phosphate + H(+) = (1S,2R)-1-C-(indol-3-yl)glycerol 3-phosphate + CO2 + H2O</text>
        <dbReference type="Rhea" id="RHEA:23476"/>
        <dbReference type="ChEBI" id="CHEBI:15377"/>
        <dbReference type="ChEBI" id="CHEBI:15378"/>
        <dbReference type="ChEBI" id="CHEBI:16526"/>
        <dbReference type="ChEBI" id="CHEBI:58613"/>
        <dbReference type="ChEBI" id="CHEBI:58866"/>
        <dbReference type="EC" id="4.1.1.48"/>
    </reaction>
</comment>
<evidence type="ECO:0000259" key="9">
    <source>
        <dbReference type="Pfam" id="PF00218"/>
    </source>
</evidence>
<dbReference type="Pfam" id="PF00218">
    <property type="entry name" value="IGPS"/>
    <property type="match status" value="1"/>
</dbReference>
<dbReference type="PANTHER" id="PTHR22854">
    <property type="entry name" value="TRYPTOPHAN BIOSYNTHESIS PROTEIN"/>
    <property type="match status" value="1"/>
</dbReference>
<dbReference type="InterPro" id="IPR011060">
    <property type="entry name" value="RibuloseP-bd_barrel"/>
</dbReference>
<evidence type="ECO:0000256" key="5">
    <source>
        <dbReference type="ARBA" id="ARBA00022793"/>
    </source>
</evidence>
<evidence type="ECO:0000256" key="4">
    <source>
        <dbReference type="ARBA" id="ARBA00022605"/>
    </source>
</evidence>
<sequence>MNFFNSLDLTKLKKEIDRKKQDYPQEWLGRSLAYTPYQPRPIKTILTKTKNFNPKNIYQIPLTNDFLQIAKTNETLASCFSVYSLENLTFIRRYVQIPLIFNYPIVDSYQILESLVFGADCIILNPAILSQKELKELNDFTIKLGLQSIFKITTKEDLRKAIFAGVEILNIQDSIDLIPLIPNNKIILANQAFQKTKGVDSCFVFL</sequence>
<keyword evidence="7" id="KW-0057">Aromatic amino acid biosynthesis</keyword>
<evidence type="ECO:0000313" key="11">
    <source>
        <dbReference type="Proteomes" id="UP001057522"/>
    </source>
</evidence>
<dbReference type="InterPro" id="IPR045186">
    <property type="entry name" value="Indole-3-glycerol_P_synth"/>
</dbReference>
<evidence type="ECO:0000313" key="10">
    <source>
        <dbReference type="EMBL" id="MCL9818782.1"/>
    </source>
</evidence>